<evidence type="ECO:0000313" key="2">
    <source>
        <dbReference type="Proteomes" id="UP001220256"/>
    </source>
</evidence>
<evidence type="ECO:0000313" key="1">
    <source>
        <dbReference type="EMBL" id="KAJ5274136.1"/>
    </source>
</evidence>
<comment type="caution">
    <text evidence="1">The sequence shown here is derived from an EMBL/GenBank/DDBJ whole genome shotgun (WGS) entry which is preliminary data.</text>
</comment>
<reference evidence="1 2" key="1">
    <citation type="journal article" date="2023" name="IMA Fungus">
        <title>Comparative genomic study of the Penicillium genus elucidates a diverse pangenome and 15 lateral gene transfer events.</title>
        <authorList>
            <person name="Petersen C."/>
            <person name="Sorensen T."/>
            <person name="Nielsen M.R."/>
            <person name="Sondergaard T.E."/>
            <person name="Sorensen J.L."/>
            <person name="Fitzpatrick D.A."/>
            <person name="Frisvad J.C."/>
            <person name="Nielsen K.L."/>
        </authorList>
    </citation>
    <scope>NUCLEOTIDE SEQUENCE [LARGE SCALE GENOMIC DNA]</scope>
    <source>
        <strain evidence="1 2">IBT 3361</strain>
    </source>
</reference>
<proteinExistence type="predicted"/>
<accession>A0ABQ8WN34</accession>
<protein>
    <recommendedName>
        <fullName evidence="3">Reverse transcriptase Ty1/copia-type domain-containing protein</fullName>
    </recommendedName>
</protein>
<dbReference type="EMBL" id="JAPVEB010000002">
    <property type="protein sequence ID" value="KAJ5274136.1"/>
    <property type="molecule type" value="Genomic_DNA"/>
</dbReference>
<sequence>MKIIYQKEAGVLSISQKTYINRISKDAIGPIESNASSEAASSKASPSKTILKPRIPLNYIPIKEQEHIASTKAVKQYQSDIGSVNYANTVSRPDLALASQ</sequence>
<keyword evidence="2" id="KW-1185">Reference proteome</keyword>
<evidence type="ECO:0008006" key="3">
    <source>
        <dbReference type="Google" id="ProtNLM"/>
    </source>
</evidence>
<name>A0ABQ8WN34_PENCH</name>
<gene>
    <name evidence="1" type="ORF">N7505_002681</name>
</gene>
<dbReference type="Proteomes" id="UP001220256">
    <property type="component" value="Unassembled WGS sequence"/>
</dbReference>
<organism evidence="1 2">
    <name type="scientific">Penicillium chrysogenum</name>
    <name type="common">Penicillium notatum</name>
    <dbReference type="NCBI Taxonomy" id="5076"/>
    <lineage>
        <taxon>Eukaryota</taxon>
        <taxon>Fungi</taxon>
        <taxon>Dikarya</taxon>
        <taxon>Ascomycota</taxon>
        <taxon>Pezizomycotina</taxon>
        <taxon>Eurotiomycetes</taxon>
        <taxon>Eurotiomycetidae</taxon>
        <taxon>Eurotiales</taxon>
        <taxon>Aspergillaceae</taxon>
        <taxon>Penicillium</taxon>
        <taxon>Penicillium chrysogenum species complex</taxon>
    </lineage>
</organism>